<dbReference type="CDD" id="cd00761">
    <property type="entry name" value="Glyco_tranf_GTA_type"/>
    <property type="match status" value="1"/>
</dbReference>
<dbReference type="OrthoDB" id="9783791at2"/>
<dbReference type="EMBL" id="RBZU01000002">
    <property type="protein sequence ID" value="RKP57834.1"/>
    <property type="molecule type" value="Genomic_DNA"/>
</dbReference>
<dbReference type="InterPro" id="IPR029044">
    <property type="entry name" value="Nucleotide-diphossugar_trans"/>
</dbReference>
<keyword evidence="2" id="KW-0808">Transferase</keyword>
<dbReference type="Pfam" id="PF00535">
    <property type="entry name" value="Glycos_transf_2"/>
    <property type="match status" value="1"/>
</dbReference>
<comment type="caution">
    <text evidence="2">The sequence shown here is derived from an EMBL/GenBank/DDBJ whole genome shotgun (WGS) entry which is preliminary data.</text>
</comment>
<sequence length="718" mass="81127">MIFLHLHRTGGSTVWHSLTRAAGTQGREWVDLYGASFLASGTPFNALGVLRKRALKQPPGARQSEPVIYHHHTREHIAAALPENERFYTTIVRDPVERMISELFHIRRLVAHGAQMPEVYMLYKGEIGFYRSVLGEALFELMRTPGADPNEMARLAMQRDYYKNFYFNVFWSVLFGPSADGTPAALGPVDDARRWQLASEVRRRFLYVGRFPQLLETVQAITYLLGVRFDASTQFDHVRNGSEKLPLSDETMEMLYRANEDEYRLLELLVTPVPVTRSLVHASALHTEATDPTEVVDESTSGIQALRRALRKAREAHTQASAEAKIYAGQIEELRTSTSWRITSPIREIKALLRRYAAASPIAALAKAASLVRPQPLPHAEAPPQPIRRPVADLMAQADHGRGPTVAVILPTFNSARYLAEAIESILSQTWTRLELAVLDGGSTDGTLEIAAAYARQDSRVTIHDYPGVHPTLRVDDFLQKTQARWIAMQHSDDISYPHRIERQAAAFLDDPTLGVTSAVYRSFWHVRTHGSTTEGIHVHALPETHDEIQANLPFWWSMHAASLFFDREKALAAGFRFSNEHALGNDYWATALNIGRLRYYNIQEELTAIRIHFESDGNSQREQVANEVAQIKTNVLRQMGFVFTDEEAAIHCGIDLLVERTLRGAAQDCDATLAWLENLRRQNETLKVLNVSVFNRLLDRMSELTKDYRRLHKSVVG</sequence>
<reference evidence="2 3" key="1">
    <citation type="submission" date="2018-10" db="EMBL/GenBank/DDBJ databases">
        <title>Robbsia sp. DHC34, isolated from soil.</title>
        <authorList>
            <person name="Gao Z.-H."/>
            <person name="Qiu L.-H."/>
        </authorList>
    </citation>
    <scope>NUCLEOTIDE SEQUENCE [LARGE SCALE GENOMIC DNA]</scope>
    <source>
        <strain evidence="2 3">DHC34</strain>
    </source>
</reference>
<dbReference type="Gene3D" id="3.90.550.10">
    <property type="entry name" value="Spore Coat Polysaccharide Biosynthesis Protein SpsA, Chain A"/>
    <property type="match status" value="1"/>
</dbReference>
<organism evidence="2 3">
    <name type="scientific">Pararobbsia silviterrae</name>
    <dbReference type="NCBI Taxonomy" id="1792498"/>
    <lineage>
        <taxon>Bacteria</taxon>
        <taxon>Pseudomonadati</taxon>
        <taxon>Pseudomonadota</taxon>
        <taxon>Betaproteobacteria</taxon>
        <taxon>Burkholderiales</taxon>
        <taxon>Burkholderiaceae</taxon>
        <taxon>Pararobbsia</taxon>
    </lineage>
</organism>
<gene>
    <name evidence="2" type="ORF">D7S86_07895</name>
</gene>
<evidence type="ECO:0000313" key="3">
    <source>
        <dbReference type="Proteomes" id="UP000270342"/>
    </source>
</evidence>
<feature type="domain" description="Glycosyltransferase 2-like" evidence="1">
    <location>
        <begin position="408"/>
        <end position="534"/>
    </location>
</feature>
<protein>
    <submittedName>
        <fullName evidence="2">Glycosyltransferase family 2 protein</fullName>
    </submittedName>
</protein>
<keyword evidence="3" id="KW-1185">Reference proteome</keyword>
<dbReference type="Gene3D" id="3.40.50.300">
    <property type="entry name" value="P-loop containing nucleotide triphosphate hydrolases"/>
    <property type="match status" value="1"/>
</dbReference>
<dbReference type="SUPFAM" id="SSF53448">
    <property type="entry name" value="Nucleotide-diphospho-sugar transferases"/>
    <property type="match status" value="1"/>
</dbReference>
<evidence type="ECO:0000313" key="2">
    <source>
        <dbReference type="EMBL" id="RKP57834.1"/>
    </source>
</evidence>
<name>A0A494YCU8_9BURK</name>
<dbReference type="PANTHER" id="PTHR22916:SF56">
    <property type="entry name" value="GLYCOSYL TRANSFERASE"/>
    <property type="match status" value="1"/>
</dbReference>
<dbReference type="InterPro" id="IPR001173">
    <property type="entry name" value="Glyco_trans_2-like"/>
</dbReference>
<evidence type="ECO:0000259" key="1">
    <source>
        <dbReference type="Pfam" id="PF00535"/>
    </source>
</evidence>
<dbReference type="GO" id="GO:0016758">
    <property type="term" value="F:hexosyltransferase activity"/>
    <property type="evidence" value="ECO:0007669"/>
    <property type="project" value="UniProtKB-ARBA"/>
</dbReference>
<dbReference type="InterPro" id="IPR027417">
    <property type="entry name" value="P-loop_NTPase"/>
</dbReference>
<dbReference type="AlphaFoldDB" id="A0A494YCU8"/>
<proteinExistence type="predicted"/>
<dbReference type="Proteomes" id="UP000270342">
    <property type="component" value="Unassembled WGS sequence"/>
</dbReference>
<accession>A0A494YCU8</accession>
<dbReference type="PANTHER" id="PTHR22916">
    <property type="entry name" value="GLYCOSYLTRANSFERASE"/>
    <property type="match status" value="1"/>
</dbReference>